<dbReference type="EMBL" id="BONF01000023">
    <property type="protein sequence ID" value="GIF82685.1"/>
    <property type="molecule type" value="Genomic_DNA"/>
</dbReference>
<evidence type="ECO:0000313" key="1">
    <source>
        <dbReference type="EMBL" id="GIF82685.1"/>
    </source>
</evidence>
<proteinExistence type="predicted"/>
<comment type="caution">
    <text evidence="1">The sequence shown here is derived from an EMBL/GenBank/DDBJ whole genome shotgun (WGS) entry which is preliminary data.</text>
</comment>
<gene>
    <name evidence="1" type="ORF">Cba03nite_40340</name>
</gene>
<sequence length="150" mass="15493">MPALTRAQKILAAVAVLIVALFVTGVVTQDGEVTMADPRDNALVRMLDGWFGDPDPVDPADLAAPCLADGVLVVETSCVLTVAAADSDLREVELTPDGALHLSTRAPHDDTVLDRDLAAGESVRVAVDDQGVDITLTCDNCAITLGGSDG</sequence>
<accession>A0A8J3NLM2</accession>
<organism evidence="1 2">
    <name type="scientific">Catellatospora bangladeshensis</name>
    <dbReference type="NCBI Taxonomy" id="310355"/>
    <lineage>
        <taxon>Bacteria</taxon>
        <taxon>Bacillati</taxon>
        <taxon>Actinomycetota</taxon>
        <taxon>Actinomycetes</taxon>
        <taxon>Micromonosporales</taxon>
        <taxon>Micromonosporaceae</taxon>
        <taxon>Catellatospora</taxon>
    </lineage>
</organism>
<evidence type="ECO:0000313" key="2">
    <source>
        <dbReference type="Proteomes" id="UP000601223"/>
    </source>
</evidence>
<protein>
    <submittedName>
        <fullName evidence="1">Uncharacterized protein</fullName>
    </submittedName>
</protein>
<dbReference type="Proteomes" id="UP000601223">
    <property type="component" value="Unassembled WGS sequence"/>
</dbReference>
<name>A0A8J3NLM2_9ACTN</name>
<dbReference type="RefSeq" id="WP_203748321.1">
    <property type="nucleotide sequence ID" value="NZ_BONF01000023.1"/>
</dbReference>
<reference evidence="1 2" key="1">
    <citation type="submission" date="2021-01" db="EMBL/GenBank/DDBJ databases">
        <title>Whole genome shotgun sequence of Catellatospora bangladeshensis NBRC 107357.</title>
        <authorList>
            <person name="Komaki H."/>
            <person name="Tamura T."/>
        </authorList>
    </citation>
    <scope>NUCLEOTIDE SEQUENCE [LARGE SCALE GENOMIC DNA]</scope>
    <source>
        <strain evidence="1 2">NBRC 107357</strain>
    </source>
</reference>
<keyword evidence="2" id="KW-1185">Reference proteome</keyword>
<dbReference type="AlphaFoldDB" id="A0A8J3NLM2"/>